<gene>
    <name evidence="2" type="ORF">MGAL_10B089723</name>
</gene>
<keyword evidence="1" id="KW-1133">Transmembrane helix</keyword>
<evidence type="ECO:0000313" key="2">
    <source>
        <dbReference type="EMBL" id="VDI48351.1"/>
    </source>
</evidence>
<protein>
    <submittedName>
        <fullName evidence="2">Uncharacterized protein</fullName>
    </submittedName>
</protein>
<accession>A0A8B6FFJ8</accession>
<name>A0A8B6FFJ8_MYTGA</name>
<organism evidence="2 3">
    <name type="scientific">Mytilus galloprovincialis</name>
    <name type="common">Mediterranean mussel</name>
    <dbReference type="NCBI Taxonomy" id="29158"/>
    <lineage>
        <taxon>Eukaryota</taxon>
        <taxon>Metazoa</taxon>
        <taxon>Spiralia</taxon>
        <taxon>Lophotrochozoa</taxon>
        <taxon>Mollusca</taxon>
        <taxon>Bivalvia</taxon>
        <taxon>Autobranchia</taxon>
        <taxon>Pteriomorphia</taxon>
        <taxon>Mytilida</taxon>
        <taxon>Mytiloidea</taxon>
        <taxon>Mytilidae</taxon>
        <taxon>Mytilinae</taxon>
        <taxon>Mytilus</taxon>
    </lineage>
</organism>
<keyword evidence="3" id="KW-1185">Reference proteome</keyword>
<dbReference type="OrthoDB" id="10445221at2759"/>
<dbReference type="EMBL" id="UYJE01006716">
    <property type="protein sequence ID" value="VDI48351.1"/>
    <property type="molecule type" value="Genomic_DNA"/>
</dbReference>
<proteinExistence type="predicted"/>
<comment type="caution">
    <text evidence="2">The sequence shown here is derived from an EMBL/GenBank/DDBJ whole genome shotgun (WGS) entry which is preliminary data.</text>
</comment>
<sequence length="89" mass="10260">MISINLLVLINSIVVALMAIYMYVIVNERRLQEDRTVQKVDGEENLTAEIRRISDELKEVQYIDNVVKKLAVGITDEIKQVSDERIADR</sequence>
<dbReference type="AlphaFoldDB" id="A0A8B6FFJ8"/>
<reference evidence="2" key="1">
    <citation type="submission" date="2018-11" db="EMBL/GenBank/DDBJ databases">
        <authorList>
            <person name="Alioto T."/>
            <person name="Alioto T."/>
        </authorList>
    </citation>
    <scope>NUCLEOTIDE SEQUENCE</scope>
</reference>
<keyword evidence="1" id="KW-0812">Transmembrane</keyword>
<feature type="non-terminal residue" evidence="2">
    <location>
        <position position="1"/>
    </location>
</feature>
<dbReference type="Proteomes" id="UP000596742">
    <property type="component" value="Unassembled WGS sequence"/>
</dbReference>
<evidence type="ECO:0000313" key="3">
    <source>
        <dbReference type="Proteomes" id="UP000596742"/>
    </source>
</evidence>
<feature type="transmembrane region" description="Helical" evidence="1">
    <location>
        <begin position="6"/>
        <end position="26"/>
    </location>
</feature>
<evidence type="ECO:0000256" key="1">
    <source>
        <dbReference type="SAM" id="Phobius"/>
    </source>
</evidence>
<keyword evidence="1" id="KW-0472">Membrane</keyword>